<dbReference type="Pfam" id="PF00288">
    <property type="entry name" value="GHMP_kinases_N"/>
    <property type="match status" value="1"/>
</dbReference>
<evidence type="ECO:0000256" key="1">
    <source>
        <dbReference type="ARBA" id="ARBA00006566"/>
    </source>
</evidence>
<dbReference type="RefSeq" id="XP_022100858.1">
    <property type="nucleotide sequence ID" value="XM_022245166.1"/>
</dbReference>
<dbReference type="PRINTS" id="PR00959">
    <property type="entry name" value="MEVGALKINASE"/>
</dbReference>
<evidence type="ECO:0000259" key="8">
    <source>
        <dbReference type="Pfam" id="PF10509"/>
    </source>
</evidence>
<proteinExistence type="inferred from homology"/>
<evidence type="ECO:0000259" key="7">
    <source>
        <dbReference type="Pfam" id="PF08544"/>
    </source>
</evidence>
<comment type="similarity">
    <text evidence="1">Belongs to the GHMP kinase family. GalK subfamily.</text>
</comment>
<name>A0A8B7Z5E7_ACAPL</name>
<dbReference type="PANTHER" id="PTHR10457">
    <property type="entry name" value="MEVALONATE KINASE/GALACTOKINASE"/>
    <property type="match status" value="1"/>
</dbReference>
<dbReference type="GeneID" id="110984721"/>
<dbReference type="OrthoDB" id="187738at2759"/>
<dbReference type="FunFam" id="1.20.1440.340:FF:000001">
    <property type="entry name" value="N-acetylgalactosamine kinase isoform 2"/>
    <property type="match status" value="1"/>
</dbReference>
<feature type="domain" description="Galactokinase N-terminal" evidence="8">
    <location>
        <begin position="29"/>
        <end position="77"/>
    </location>
</feature>
<organism evidence="9 10">
    <name type="scientific">Acanthaster planci</name>
    <name type="common">Crown-of-thorns starfish</name>
    <dbReference type="NCBI Taxonomy" id="133434"/>
    <lineage>
        <taxon>Eukaryota</taxon>
        <taxon>Metazoa</taxon>
        <taxon>Echinodermata</taxon>
        <taxon>Eleutherozoa</taxon>
        <taxon>Asterozoa</taxon>
        <taxon>Asteroidea</taxon>
        <taxon>Valvatacea</taxon>
        <taxon>Valvatida</taxon>
        <taxon>Acanthasteridae</taxon>
        <taxon>Acanthaster</taxon>
    </lineage>
</organism>
<feature type="domain" description="GHMP kinase N-terminal" evidence="6">
    <location>
        <begin position="127"/>
        <end position="200"/>
    </location>
</feature>
<evidence type="ECO:0000256" key="5">
    <source>
        <dbReference type="ARBA" id="ARBA00022840"/>
    </source>
</evidence>
<accession>A0A8B7Z5E7</accession>
<dbReference type="InterPro" id="IPR013750">
    <property type="entry name" value="GHMP_kinase_C_dom"/>
</dbReference>
<dbReference type="PANTHER" id="PTHR10457:SF7">
    <property type="entry name" value="GALACTOKINASE-RELATED"/>
    <property type="match status" value="1"/>
</dbReference>
<dbReference type="CTD" id="2585"/>
<dbReference type="InterPro" id="IPR019539">
    <property type="entry name" value="GalKase_N"/>
</dbReference>
<dbReference type="InterPro" id="IPR006204">
    <property type="entry name" value="GHMP_kinase_N_dom"/>
</dbReference>
<dbReference type="PIRSF" id="PIRSF000530">
    <property type="entry name" value="Galactokinase"/>
    <property type="match status" value="1"/>
</dbReference>
<reference evidence="10" key="1">
    <citation type="submission" date="2025-08" db="UniProtKB">
        <authorList>
            <consortium name="RefSeq"/>
        </authorList>
    </citation>
    <scope>IDENTIFICATION</scope>
</reference>
<dbReference type="Gene3D" id="1.20.1440.340">
    <property type="match status" value="1"/>
</dbReference>
<dbReference type="AlphaFoldDB" id="A0A8B7Z5E7"/>
<keyword evidence="5" id="KW-0067">ATP-binding</keyword>
<evidence type="ECO:0000313" key="9">
    <source>
        <dbReference type="Proteomes" id="UP000694845"/>
    </source>
</evidence>
<keyword evidence="4" id="KW-0418">Kinase</keyword>
<dbReference type="GO" id="GO:0006012">
    <property type="term" value="P:galactose metabolic process"/>
    <property type="evidence" value="ECO:0007669"/>
    <property type="project" value="InterPro"/>
</dbReference>
<evidence type="ECO:0000256" key="4">
    <source>
        <dbReference type="ARBA" id="ARBA00022777"/>
    </source>
</evidence>
<dbReference type="GO" id="GO:0005524">
    <property type="term" value="F:ATP binding"/>
    <property type="evidence" value="ECO:0007669"/>
    <property type="project" value="UniProtKB-KW"/>
</dbReference>
<dbReference type="PROSITE" id="PS00106">
    <property type="entry name" value="GALACTOKINASE"/>
    <property type="match status" value="1"/>
</dbReference>
<dbReference type="Gene3D" id="3.30.230.10">
    <property type="match status" value="1"/>
</dbReference>
<evidence type="ECO:0000259" key="6">
    <source>
        <dbReference type="Pfam" id="PF00288"/>
    </source>
</evidence>
<dbReference type="InterPro" id="IPR014721">
    <property type="entry name" value="Ribsml_uS5_D2-typ_fold_subgr"/>
</dbReference>
<dbReference type="Gene3D" id="3.30.70.3170">
    <property type="match status" value="1"/>
</dbReference>
<dbReference type="Proteomes" id="UP000694845">
    <property type="component" value="Unplaced"/>
</dbReference>
<evidence type="ECO:0000256" key="2">
    <source>
        <dbReference type="ARBA" id="ARBA00022679"/>
    </source>
</evidence>
<dbReference type="GO" id="GO:0005829">
    <property type="term" value="C:cytosol"/>
    <property type="evidence" value="ECO:0007669"/>
    <property type="project" value="TreeGrafter"/>
</dbReference>
<dbReference type="Pfam" id="PF08544">
    <property type="entry name" value="GHMP_kinases_C"/>
    <property type="match status" value="1"/>
</dbReference>
<gene>
    <name evidence="10" type="primary">LOC110984721</name>
</gene>
<sequence>MADYSRDCPEIVTQVPSAQKERYKSLRNLFIERFGSEPAFFTRAPGRVNLIGEHIDYCGYSVLPMAIQQDILIAAGPNSDQMLVFKNTNPEYRDFTSNIGDFKIDPTNPLWHNYILCGFRGIVEAECVSVPSGMNLLVDGTIPPSAGLSSSSALVCCGSLVTMHINGLEIPKRKLADICMRCEHYIGTQGGGMDQSICFLAETGTAKWIQFNPIRATNVSLPPGVAFVISNSCVELQKAATSHFNIRVVECRLATQVLAKSKGLDWKQFKVLAKLQEALAVSLEEMLDNVENVLHPEPYSKKEICEILGVSEEELNKESLSQNTLEVTSFKLHDRAKHVFGEANRVMKFKEICDQAPSDAAIQLGELMSDSHTSCRDLYQCSCEPLDQLVELCRLSGSLGSRLTGAGWGGCAVSMVPSEIVDDFISKVQAGYYAANPKLQCRVKESLFATEPGNGANIFEMTAETSL</sequence>
<dbReference type="GO" id="GO:0004335">
    <property type="term" value="F:galactokinase activity"/>
    <property type="evidence" value="ECO:0007669"/>
    <property type="project" value="InterPro"/>
</dbReference>
<evidence type="ECO:0000256" key="3">
    <source>
        <dbReference type="ARBA" id="ARBA00022741"/>
    </source>
</evidence>
<protein>
    <submittedName>
        <fullName evidence="10">N-acetylgalactosamine kinase-like isoform X2</fullName>
    </submittedName>
</protein>
<dbReference type="NCBIfam" id="TIGR00131">
    <property type="entry name" value="gal_kin"/>
    <property type="match status" value="1"/>
</dbReference>
<dbReference type="SUPFAM" id="SSF54211">
    <property type="entry name" value="Ribosomal protein S5 domain 2-like"/>
    <property type="match status" value="1"/>
</dbReference>
<keyword evidence="2" id="KW-0808">Transferase</keyword>
<dbReference type="InterPro" id="IPR000705">
    <property type="entry name" value="Galactokinase"/>
</dbReference>
<dbReference type="FunFam" id="3.30.230.10:FF:000023">
    <property type="entry name" value="Putative N-acetylgalactosamine kinase"/>
    <property type="match status" value="1"/>
</dbReference>
<dbReference type="PRINTS" id="PR00473">
    <property type="entry name" value="GALCTOKINASE"/>
</dbReference>
<dbReference type="InterPro" id="IPR006203">
    <property type="entry name" value="GHMP_knse_ATP-bd_CS"/>
</dbReference>
<evidence type="ECO:0000313" key="10">
    <source>
        <dbReference type="RefSeq" id="XP_022100858.1"/>
    </source>
</evidence>
<dbReference type="InterPro" id="IPR019741">
    <property type="entry name" value="Galactokinase_CS"/>
</dbReference>
<dbReference type="InterPro" id="IPR006206">
    <property type="entry name" value="Mevalonate/galactokinase"/>
</dbReference>
<dbReference type="PROSITE" id="PS00627">
    <property type="entry name" value="GHMP_KINASES_ATP"/>
    <property type="match status" value="1"/>
</dbReference>
<keyword evidence="3" id="KW-0547">Nucleotide-binding</keyword>
<dbReference type="SUPFAM" id="SSF55060">
    <property type="entry name" value="GHMP Kinase, C-terminal domain"/>
    <property type="match status" value="1"/>
</dbReference>
<dbReference type="InterPro" id="IPR020568">
    <property type="entry name" value="Ribosomal_Su5_D2-typ_SF"/>
</dbReference>
<dbReference type="Pfam" id="PF10509">
    <property type="entry name" value="GalKase_gal_bdg"/>
    <property type="match status" value="1"/>
</dbReference>
<keyword evidence="9" id="KW-1185">Reference proteome</keyword>
<feature type="domain" description="GHMP kinase C-terminal" evidence="7">
    <location>
        <begin position="363"/>
        <end position="433"/>
    </location>
</feature>
<dbReference type="InterPro" id="IPR036554">
    <property type="entry name" value="GHMP_kinase_C_sf"/>
</dbReference>